<dbReference type="InterPro" id="IPR036291">
    <property type="entry name" value="NAD(P)-bd_dom_sf"/>
</dbReference>
<dbReference type="PANTHER" id="PTHR43162:SF1">
    <property type="entry name" value="PRESTALK A DIFFERENTIATION PROTEIN A"/>
    <property type="match status" value="1"/>
</dbReference>
<dbReference type="InterPro" id="IPR051604">
    <property type="entry name" value="Ergot_Alk_Oxidoreductase"/>
</dbReference>
<accession>A0A380NZL6</accession>
<dbReference type="Gene3D" id="3.90.25.10">
    <property type="entry name" value="UDP-galactose 4-epimerase, domain 1"/>
    <property type="match status" value="1"/>
</dbReference>
<dbReference type="Pfam" id="PF05368">
    <property type="entry name" value="NmrA"/>
    <property type="match status" value="1"/>
</dbReference>
<protein>
    <submittedName>
        <fullName evidence="2">NmrA family protein</fullName>
        <ecNumber evidence="2">1.7.-.-</ecNumber>
    </submittedName>
</protein>
<dbReference type="SUPFAM" id="SSF51735">
    <property type="entry name" value="NAD(P)-binding Rossmann-fold domains"/>
    <property type="match status" value="1"/>
</dbReference>
<dbReference type="EC" id="1.7.-.-" evidence="2"/>
<sequence length="290" mass="30153">MGKSGRPVLCGGMNAHTLVVGATGRTGRRVAARLRLRGIPVRAASRSSPVHFDWSQPGGWDAVLRGVDAAYVVPPPVPGPAHAFAARAAAAGVRRLVLLSGRGADGWGGSEFGRNMLSAEEAVRGAPLEWTVLRASNFAQNFGEDVFHAPLLAGELALPAGDVPEPFVDVEDIADAAVVALTEPERHAGQVYELSGPRPVGFAEAVELIARASGRALTYRRITRDAYVAALVGQGVGPHEADEVAEMFALLAGGSVAGTTGDLTTVLGRAPRAFEEYVVRAAAAGVWDPL</sequence>
<gene>
    <name evidence="2" type="primary">azoB_3</name>
    <name evidence="2" type="ORF">NCTC7807_03271</name>
</gene>
<dbReference type="GO" id="GO:0016491">
    <property type="term" value="F:oxidoreductase activity"/>
    <property type="evidence" value="ECO:0007669"/>
    <property type="project" value="UniProtKB-KW"/>
</dbReference>
<dbReference type="AlphaFoldDB" id="A0A380NZL6"/>
<reference evidence="2 3" key="1">
    <citation type="submission" date="2018-06" db="EMBL/GenBank/DDBJ databases">
        <authorList>
            <consortium name="Pathogen Informatics"/>
            <person name="Doyle S."/>
        </authorList>
    </citation>
    <scope>NUCLEOTIDE SEQUENCE [LARGE SCALE GENOMIC DNA]</scope>
    <source>
        <strain evidence="2 3">NCTC7807</strain>
    </source>
</reference>
<evidence type="ECO:0000313" key="3">
    <source>
        <dbReference type="Proteomes" id="UP000254150"/>
    </source>
</evidence>
<name>A0A380NZL6_STRGR</name>
<feature type="domain" description="NmrA-like" evidence="1">
    <location>
        <begin position="17"/>
        <end position="253"/>
    </location>
</feature>
<evidence type="ECO:0000313" key="2">
    <source>
        <dbReference type="EMBL" id="SUP57615.1"/>
    </source>
</evidence>
<evidence type="ECO:0000259" key="1">
    <source>
        <dbReference type="Pfam" id="PF05368"/>
    </source>
</evidence>
<dbReference type="InterPro" id="IPR008030">
    <property type="entry name" value="NmrA-like"/>
</dbReference>
<dbReference type="PANTHER" id="PTHR43162">
    <property type="match status" value="1"/>
</dbReference>
<organism evidence="2 3">
    <name type="scientific">Streptomyces griseus</name>
    <dbReference type="NCBI Taxonomy" id="1911"/>
    <lineage>
        <taxon>Bacteria</taxon>
        <taxon>Bacillati</taxon>
        <taxon>Actinomycetota</taxon>
        <taxon>Actinomycetes</taxon>
        <taxon>Kitasatosporales</taxon>
        <taxon>Streptomycetaceae</taxon>
        <taxon>Streptomyces</taxon>
    </lineage>
</organism>
<dbReference type="Proteomes" id="UP000254150">
    <property type="component" value="Unassembled WGS sequence"/>
</dbReference>
<keyword evidence="2" id="KW-0560">Oxidoreductase</keyword>
<dbReference type="Gene3D" id="3.40.50.720">
    <property type="entry name" value="NAD(P)-binding Rossmann-like Domain"/>
    <property type="match status" value="1"/>
</dbReference>
<proteinExistence type="predicted"/>
<dbReference type="EMBL" id="UHID01000006">
    <property type="protein sequence ID" value="SUP57615.1"/>
    <property type="molecule type" value="Genomic_DNA"/>
</dbReference>